<dbReference type="EMBL" id="VSRR010098763">
    <property type="protein sequence ID" value="MPC94489.1"/>
    <property type="molecule type" value="Genomic_DNA"/>
</dbReference>
<proteinExistence type="predicted"/>
<feature type="compositionally biased region" description="Basic and acidic residues" evidence="1">
    <location>
        <begin position="71"/>
        <end position="84"/>
    </location>
</feature>
<organism evidence="2 3">
    <name type="scientific">Portunus trituberculatus</name>
    <name type="common">Swimming crab</name>
    <name type="synonym">Neptunus trituberculatus</name>
    <dbReference type="NCBI Taxonomy" id="210409"/>
    <lineage>
        <taxon>Eukaryota</taxon>
        <taxon>Metazoa</taxon>
        <taxon>Ecdysozoa</taxon>
        <taxon>Arthropoda</taxon>
        <taxon>Crustacea</taxon>
        <taxon>Multicrustacea</taxon>
        <taxon>Malacostraca</taxon>
        <taxon>Eumalacostraca</taxon>
        <taxon>Eucarida</taxon>
        <taxon>Decapoda</taxon>
        <taxon>Pleocyemata</taxon>
        <taxon>Brachyura</taxon>
        <taxon>Eubrachyura</taxon>
        <taxon>Portunoidea</taxon>
        <taxon>Portunidae</taxon>
        <taxon>Portuninae</taxon>
        <taxon>Portunus</taxon>
    </lineage>
</organism>
<reference evidence="2 3" key="1">
    <citation type="submission" date="2019-05" db="EMBL/GenBank/DDBJ databases">
        <title>Another draft genome of Portunus trituberculatus and its Hox gene families provides insights of decapod evolution.</title>
        <authorList>
            <person name="Jeong J.-H."/>
            <person name="Song I."/>
            <person name="Kim S."/>
            <person name="Choi T."/>
            <person name="Kim D."/>
            <person name="Ryu S."/>
            <person name="Kim W."/>
        </authorList>
    </citation>
    <scope>NUCLEOTIDE SEQUENCE [LARGE SCALE GENOMIC DNA]</scope>
    <source>
        <tissue evidence="2">Muscle</tissue>
    </source>
</reference>
<dbReference type="AlphaFoldDB" id="A0A5B7JI24"/>
<evidence type="ECO:0000313" key="2">
    <source>
        <dbReference type="EMBL" id="MPC94489.1"/>
    </source>
</evidence>
<name>A0A5B7JI24_PORTR</name>
<feature type="region of interest" description="Disordered" evidence="1">
    <location>
        <begin position="59"/>
        <end position="84"/>
    </location>
</feature>
<sequence length="84" mass="10246">MKEEELRELFRGDNEKVSVKWKERKKAKRGTWNERGRHDGPLVMEEERQTSFLKWRKEGRKEGEEGLGVFAREEKQEANKQKRW</sequence>
<accession>A0A5B7JI24</accession>
<evidence type="ECO:0000313" key="3">
    <source>
        <dbReference type="Proteomes" id="UP000324222"/>
    </source>
</evidence>
<evidence type="ECO:0000256" key="1">
    <source>
        <dbReference type="SAM" id="MobiDB-lite"/>
    </source>
</evidence>
<keyword evidence="3" id="KW-1185">Reference proteome</keyword>
<comment type="caution">
    <text evidence="2">The sequence shown here is derived from an EMBL/GenBank/DDBJ whole genome shotgun (WGS) entry which is preliminary data.</text>
</comment>
<gene>
    <name evidence="2" type="ORF">E2C01_089660</name>
</gene>
<protein>
    <submittedName>
        <fullName evidence="2">Uncharacterized protein</fullName>
    </submittedName>
</protein>
<dbReference type="Proteomes" id="UP000324222">
    <property type="component" value="Unassembled WGS sequence"/>
</dbReference>